<dbReference type="InterPro" id="IPR000456">
    <property type="entry name" value="Ribosomal_bL17"/>
</dbReference>
<dbReference type="PANTHER" id="PTHR14413">
    <property type="entry name" value="RIBOSOMAL PROTEIN L17"/>
    <property type="match status" value="1"/>
</dbReference>
<dbReference type="PANTHER" id="PTHR14413:SF16">
    <property type="entry name" value="LARGE RIBOSOMAL SUBUNIT PROTEIN BL17M"/>
    <property type="match status" value="1"/>
</dbReference>
<dbReference type="OMA" id="FQHGSIV"/>
<dbReference type="RefSeq" id="NP_984699.1">
    <property type="nucleotide sequence ID" value="NM_210052.1"/>
</dbReference>
<dbReference type="SUPFAM" id="SSF64263">
    <property type="entry name" value="Prokaryotic ribosomal protein L17"/>
    <property type="match status" value="1"/>
</dbReference>
<dbReference type="GO" id="GO:0003735">
    <property type="term" value="F:structural constituent of ribosome"/>
    <property type="evidence" value="ECO:0000318"/>
    <property type="project" value="GO_Central"/>
</dbReference>
<evidence type="ECO:0000313" key="7">
    <source>
        <dbReference type="EMBL" id="AAS52523.1"/>
    </source>
</evidence>
<dbReference type="InterPro" id="IPR036373">
    <property type="entry name" value="Ribosomal_bL17_sf"/>
</dbReference>
<accession>Q758B4</accession>
<evidence type="ECO:0000259" key="6">
    <source>
        <dbReference type="Pfam" id="PF18502"/>
    </source>
</evidence>
<dbReference type="Pfam" id="PF01196">
    <property type="entry name" value="Ribosomal_L17"/>
    <property type="match status" value="1"/>
</dbReference>
<dbReference type="eggNOG" id="KOG3280">
    <property type="taxonomic scope" value="Eukaryota"/>
</dbReference>
<evidence type="ECO:0000313" key="8">
    <source>
        <dbReference type="Proteomes" id="UP000000591"/>
    </source>
</evidence>
<evidence type="ECO:0000256" key="4">
    <source>
        <dbReference type="RuleBase" id="RU000660"/>
    </source>
</evidence>
<dbReference type="GO" id="GO:0006412">
    <property type="term" value="P:translation"/>
    <property type="evidence" value="ECO:0007669"/>
    <property type="project" value="InterPro"/>
</dbReference>
<dbReference type="PROSITE" id="PS01167">
    <property type="entry name" value="RIBOSOMAL_L17"/>
    <property type="match status" value="1"/>
</dbReference>
<dbReference type="Proteomes" id="UP000000591">
    <property type="component" value="Chromosome V"/>
</dbReference>
<dbReference type="GeneID" id="4620884"/>
<reference evidence="8" key="2">
    <citation type="journal article" date="2013" name="G3 (Bethesda)">
        <title>Genomes of Ashbya fungi isolated from insects reveal four mating-type loci, numerous translocations, lack of transposons, and distinct gene duplications.</title>
        <authorList>
            <person name="Dietrich F.S."/>
            <person name="Voegeli S."/>
            <person name="Kuo S."/>
            <person name="Philippsen P."/>
        </authorList>
    </citation>
    <scope>GENOME REANNOTATION</scope>
    <source>
        <strain evidence="8">ATCC 10895 / CBS 109.51 / FGSC 9923 / NRRL Y-1056</strain>
    </source>
</reference>
<dbReference type="HOGENOM" id="CLU_074407_1_2_1"/>
<evidence type="ECO:0000256" key="1">
    <source>
        <dbReference type="ARBA" id="ARBA00008777"/>
    </source>
</evidence>
<feature type="region of interest" description="Disordered" evidence="5">
    <location>
        <begin position="214"/>
        <end position="236"/>
    </location>
</feature>
<comment type="similarity">
    <text evidence="1 4">Belongs to the bacterial ribosomal protein bL17 family.</text>
</comment>
<keyword evidence="8" id="KW-1185">Reference proteome</keyword>
<keyword evidence="3 4" id="KW-0687">Ribonucleoprotein</keyword>
<dbReference type="Pfam" id="PF18502">
    <property type="entry name" value="Mrpl_C"/>
    <property type="match status" value="1"/>
</dbReference>
<dbReference type="EMBL" id="AE016818">
    <property type="protein sequence ID" value="AAS52523.1"/>
    <property type="molecule type" value="Genomic_DNA"/>
</dbReference>
<dbReference type="AlphaFoldDB" id="Q758B4"/>
<feature type="domain" description="Large ribosomal subunit protein bL17m C-terminal fungi" evidence="6">
    <location>
        <begin position="124"/>
        <end position="233"/>
    </location>
</feature>
<evidence type="ECO:0000256" key="5">
    <source>
        <dbReference type="SAM" id="MobiDB-lite"/>
    </source>
</evidence>
<evidence type="ECO:0000256" key="3">
    <source>
        <dbReference type="ARBA" id="ARBA00023274"/>
    </source>
</evidence>
<name>Q758B4_EREGS</name>
<proteinExistence type="inferred from homology"/>
<gene>
    <name evidence="7" type="ORF">AGOS_AEL162W</name>
</gene>
<dbReference type="InterPro" id="IPR047859">
    <property type="entry name" value="Ribosomal_bL17_CS"/>
</dbReference>
<dbReference type="GO" id="GO:0005762">
    <property type="term" value="C:mitochondrial large ribosomal subunit"/>
    <property type="evidence" value="ECO:0000318"/>
    <property type="project" value="GO_Central"/>
</dbReference>
<dbReference type="OrthoDB" id="275000at2759"/>
<dbReference type="InParanoid" id="Q758B4"/>
<dbReference type="NCBIfam" id="TIGR00059">
    <property type="entry name" value="L17"/>
    <property type="match status" value="1"/>
</dbReference>
<keyword evidence="2 4" id="KW-0689">Ribosomal protein</keyword>
<evidence type="ECO:0000256" key="2">
    <source>
        <dbReference type="ARBA" id="ARBA00022980"/>
    </source>
</evidence>
<dbReference type="Gene3D" id="1.10.246.170">
    <property type="match status" value="1"/>
</dbReference>
<dbReference type="Gene3D" id="3.90.1030.10">
    <property type="entry name" value="Ribosomal protein L17"/>
    <property type="match status" value="1"/>
</dbReference>
<dbReference type="STRING" id="284811.Q758B4"/>
<dbReference type="InterPro" id="IPR040894">
    <property type="entry name" value="Ribosomal_bL17m_C"/>
</dbReference>
<organism evidence="7 8">
    <name type="scientific">Eremothecium gossypii (strain ATCC 10895 / CBS 109.51 / FGSC 9923 / NRRL Y-1056)</name>
    <name type="common">Yeast</name>
    <name type="synonym">Ashbya gossypii</name>
    <dbReference type="NCBI Taxonomy" id="284811"/>
    <lineage>
        <taxon>Eukaryota</taxon>
        <taxon>Fungi</taxon>
        <taxon>Dikarya</taxon>
        <taxon>Ascomycota</taxon>
        <taxon>Saccharomycotina</taxon>
        <taxon>Saccharomycetes</taxon>
        <taxon>Saccharomycetales</taxon>
        <taxon>Saccharomycetaceae</taxon>
        <taxon>Eremothecium</taxon>
    </lineage>
</organism>
<reference evidence="7 8" key="1">
    <citation type="journal article" date="2004" name="Science">
        <title>The Ashbya gossypii genome as a tool for mapping the ancient Saccharomyces cerevisiae genome.</title>
        <authorList>
            <person name="Dietrich F.S."/>
            <person name="Voegeli S."/>
            <person name="Brachat S."/>
            <person name="Lerch A."/>
            <person name="Gates K."/>
            <person name="Steiner S."/>
            <person name="Mohr C."/>
            <person name="Pohlmann R."/>
            <person name="Luedi P."/>
            <person name="Choi S."/>
            <person name="Wing R.A."/>
            <person name="Flavier A."/>
            <person name="Gaffney T.D."/>
            <person name="Philippsen P."/>
        </authorList>
    </citation>
    <scope>NUCLEOTIDE SEQUENCE [LARGE SCALE GENOMIC DNA]</scope>
    <source>
        <strain evidence="8">ATCC 10895 / CBS 109.51 / FGSC 9923 / NRRL Y-1056</strain>
    </source>
</reference>
<dbReference type="KEGG" id="ago:AGOS_AEL162W"/>
<protein>
    <submittedName>
        <fullName evidence="7">AEL162Wp</fullName>
    </submittedName>
</protein>
<sequence length="236" mass="25754">MTAGLVRRLSRSKPHRDSLLRNLASQLFLHGSITSTKPKLKEAQRYAERIITIAKHAAKKPAIFTPELQSRLHLSGDTAGLVRKLVEEVGPRYAGRAGGCTRLLQLEPRLGDRAPAAVLELVDQPLRGPDGELQRGNLKLWLTVKAAMYAAEQGAAPSPLTVRNLVKLAHGKELEQFLADVADVRRLLLEHQGAADSPEEAERFVGGLRSALEAPAAAPAPPARKRYEFAPRPARN</sequence>
<dbReference type="FunCoup" id="Q758B4">
    <property type="interactions" value="686"/>
</dbReference>